<dbReference type="PANTHER" id="PTHR34388:SF1">
    <property type="entry name" value="DNA POLYMERASE III SUBUNIT DELTA"/>
    <property type="match status" value="1"/>
</dbReference>
<evidence type="ECO:0000256" key="2">
    <source>
        <dbReference type="ARBA" id="ARBA00022679"/>
    </source>
</evidence>
<comment type="similarity">
    <text evidence="6">Belongs to the DNA polymerase HolA subunit family.</text>
</comment>
<dbReference type="AlphaFoldDB" id="X0V940"/>
<keyword evidence="3" id="KW-0548">Nucleotidyltransferase</keyword>
<dbReference type="InterPro" id="IPR048466">
    <property type="entry name" value="DNA_pol3_delta-like_C"/>
</dbReference>
<name>X0V940_9ZZZZ</name>
<dbReference type="Pfam" id="PF21694">
    <property type="entry name" value="DNA_pol3_delta_C"/>
    <property type="match status" value="1"/>
</dbReference>
<sequence length="212" mass="25158">LREWIISRFKKEGKTVADDAVSRLMELAGNDLRRLDNEIIKVITFVDKKKHVELDEIDQVTGWVKSFVEWELTNKLEKGDYRECLIVVEKLLEKEGVPPVRIVDSLARFFRDILLVKLRLKEGKKSRKDIFKEIKPQIKENYGRLYDYQFKQLFFIAGTISDKNLENILTKIRDIDVKLKSTSLPFKVMIEGFLFQYCLLRKKQEITWERQG</sequence>
<accession>X0V940</accession>
<gene>
    <name evidence="9" type="ORF">S01H1_28427</name>
</gene>
<keyword evidence="2" id="KW-0808">Transferase</keyword>
<evidence type="ECO:0000313" key="9">
    <source>
        <dbReference type="EMBL" id="GAF97155.1"/>
    </source>
</evidence>
<dbReference type="InterPro" id="IPR005790">
    <property type="entry name" value="DNA_polIII_delta"/>
</dbReference>
<evidence type="ECO:0000256" key="5">
    <source>
        <dbReference type="ARBA" id="ARBA00022932"/>
    </source>
</evidence>
<proteinExistence type="inferred from homology"/>
<dbReference type="NCBIfam" id="TIGR01128">
    <property type="entry name" value="holA"/>
    <property type="match status" value="1"/>
</dbReference>
<evidence type="ECO:0000259" key="8">
    <source>
        <dbReference type="Pfam" id="PF21694"/>
    </source>
</evidence>
<organism evidence="9">
    <name type="scientific">marine sediment metagenome</name>
    <dbReference type="NCBI Taxonomy" id="412755"/>
    <lineage>
        <taxon>unclassified sequences</taxon>
        <taxon>metagenomes</taxon>
        <taxon>ecological metagenomes</taxon>
    </lineage>
</organism>
<dbReference type="SUPFAM" id="SSF48019">
    <property type="entry name" value="post-AAA+ oligomerization domain-like"/>
    <property type="match status" value="1"/>
</dbReference>
<keyword evidence="5" id="KW-0239">DNA-directed DNA polymerase</keyword>
<evidence type="ECO:0000256" key="4">
    <source>
        <dbReference type="ARBA" id="ARBA00022705"/>
    </source>
</evidence>
<dbReference type="Gene3D" id="1.10.8.60">
    <property type="match status" value="1"/>
</dbReference>
<dbReference type="GO" id="GO:0006261">
    <property type="term" value="P:DNA-templated DNA replication"/>
    <property type="evidence" value="ECO:0007669"/>
    <property type="project" value="TreeGrafter"/>
</dbReference>
<reference evidence="9" key="1">
    <citation type="journal article" date="2014" name="Front. Microbiol.">
        <title>High frequency of phylogenetically diverse reductive dehalogenase-homologous genes in deep subseafloor sedimentary metagenomes.</title>
        <authorList>
            <person name="Kawai M."/>
            <person name="Futagami T."/>
            <person name="Toyoda A."/>
            <person name="Takaki Y."/>
            <person name="Nishi S."/>
            <person name="Hori S."/>
            <person name="Arai W."/>
            <person name="Tsubouchi T."/>
            <person name="Morono Y."/>
            <person name="Uchiyama I."/>
            <person name="Ito T."/>
            <person name="Fujiyama A."/>
            <person name="Inagaki F."/>
            <person name="Takami H."/>
        </authorList>
    </citation>
    <scope>NUCLEOTIDE SEQUENCE</scope>
    <source>
        <strain evidence="9">Expedition CK06-06</strain>
    </source>
</reference>
<evidence type="ECO:0000256" key="1">
    <source>
        <dbReference type="ARBA" id="ARBA00012417"/>
    </source>
</evidence>
<evidence type="ECO:0000256" key="7">
    <source>
        <dbReference type="ARBA" id="ARBA00049244"/>
    </source>
</evidence>
<evidence type="ECO:0000256" key="6">
    <source>
        <dbReference type="ARBA" id="ARBA00034754"/>
    </source>
</evidence>
<feature type="non-terminal residue" evidence="9">
    <location>
        <position position="1"/>
    </location>
</feature>
<protein>
    <recommendedName>
        <fullName evidence="1">DNA-directed DNA polymerase</fullName>
        <ecNumber evidence="1">2.7.7.7</ecNumber>
    </recommendedName>
</protein>
<comment type="caution">
    <text evidence="9">The sequence shown here is derived from an EMBL/GenBank/DDBJ whole genome shotgun (WGS) entry which is preliminary data.</text>
</comment>
<dbReference type="EC" id="2.7.7.7" evidence="1"/>
<keyword evidence="4" id="KW-0235">DNA replication</keyword>
<evidence type="ECO:0000256" key="3">
    <source>
        <dbReference type="ARBA" id="ARBA00022695"/>
    </source>
</evidence>
<dbReference type="GO" id="GO:0009360">
    <property type="term" value="C:DNA polymerase III complex"/>
    <property type="evidence" value="ECO:0007669"/>
    <property type="project" value="TreeGrafter"/>
</dbReference>
<dbReference type="Gene3D" id="1.20.272.10">
    <property type="match status" value="1"/>
</dbReference>
<dbReference type="GO" id="GO:0003677">
    <property type="term" value="F:DNA binding"/>
    <property type="evidence" value="ECO:0007669"/>
    <property type="project" value="InterPro"/>
</dbReference>
<comment type="catalytic activity">
    <reaction evidence="7">
        <text>DNA(n) + a 2'-deoxyribonucleoside 5'-triphosphate = DNA(n+1) + diphosphate</text>
        <dbReference type="Rhea" id="RHEA:22508"/>
        <dbReference type="Rhea" id="RHEA-COMP:17339"/>
        <dbReference type="Rhea" id="RHEA-COMP:17340"/>
        <dbReference type="ChEBI" id="CHEBI:33019"/>
        <dbReference type="ChEBI" id="CHEBI:61560"/>
        <dbReference type="ChEBI" id="CHEBI:173112"/>
        <dbReference type="EC" id="2.7.7.7"/>
    </reaction>
</comment>
<dbReference type="GO" id="GO:0003887">
    <property type="term" value="F:DNA-directed DNA polymerase activity"/>
    <property type="evidence" value="ECO:0007669"/>
    <property type="project" value="UniProtKB-KW"/>
</dbReference>
<dbReference type="InterPro" id="IPR008921">
    <property type="entry name" value="DNA_pol3_clamp-load_cplx_C"/>
</dbReference>
<dbReference type="EMBL" id="BARS01017373">
    <property type="protein sequence ID" value="GAF97155.1"/>
    <property type="molecule type" value="Genomic_DNA"/>
</dbReference>
<dbReference type="PANTHER" id="PTHR34388">
    <property type="entry name" value="DNA POLYMERASE III SUBUNIT DELTA"/>
    <property type="match status" value="1"/>
</dbReference>
<feature type="domain" description="DNA polymerase III delta subunit-like C-terminal" evidence="8">
    <location>
        <begin position="71"/>
        <end position="197"/>
    </location>
</feature>